<name>A0A2Z6P2R7_TRISU</name>
<gene>
    <name evidence="1" type="ORF">TSUD_99090</name>
</gene>
<evidence type="ECO:0000313" key="2">
    <source>
        <dbReference type="Proteomes" id="UP000242715"/>
    </source>
</evidence>
<reference evidence="2" key="1">
    <citation type="journal article" date="2017" name="Front. Plant Sci.">
        <title>Climate Clever Clovers: New Paradigm to Reduce the Environmental Footprint of Ruminants by Breeding Low Methanogenic Forages Utilizing Haplotype Variation.</title>
        <authorList>
            <person name="Kaur P."/>
            <person name="Appels R."/>
            <person name="Bayer P.E."/>
            <person name="Keeble-Gagnere G."/>
            <person name="Wang J."/>
            <person name="Hirakawa H."/>
            <person name="Shirasawa K."/>
            <person name="Vercoe P."/>
            <person name="Stefanova K."/>
            <person name="Durmic Z."/>
            <person name="Nichols P."/>
            <person name="Revell C."/>
            <person name="Isobe S.N."/>
            <person name="Edwards D."/>
            <person name="Erskine W."/>
        </authorList>
    </citation>
    <scope>NUCLEOTIDE SEQUENCE [LARGE SCALE GENOMIC DNA]</scope>
    <source>
        <strain evidence="2">cv. Daliak</strain>
    </source>
</reference>
<organism evidence="1 2">
    <name type="scientific">Trifolium subterraneum</name>
    <name type="common">Subterranean clover</name>
    <dbReference type="NCBI Taxonomy" id="3900"/>
    <lineage>
        <taxon>Eukaryota</taxon>
        <taxon>Viridiplantae</taxon>
        <taxon>Streptophyta</taxon>
        <taxon>Embryophyta</taxon>
        <taxon>Tracheophyta</taxon>
        <taxon>Spermatophyta</taxon>
        <taxon>Magnoliopsida</taxon>
        <taxon>eudicotyledons</taxon>
        <taxon>Gunneridae</taxon>
        <taxon>Pentapetalae</taxon>
        <taxon>rosids</taxon>
        <taxon>fabids</taxon>
        <taxon>Fabales</taxon>
        <taxon>Fabaceae</taxon>
        <taxon>Papilionoideae</taxon>
        <taxon>50 kb inversion clade</taxon>
        <taxon>NPAAA clade</taxon>
        <taxon>Hologalegina</taxon>
        <taxon>IRL clade</taxon>
        <taxon>Trifolieae</taxon>
        <taxon>Trifolium</taxon>
    </lineage>
</organism>
<dbReference type="AlphaFoldDB" id="A0A2Z6P2R7"/>
<dbReference type="EMBL" id="DF974857">
    <property type="protein sequence ID" value="GAU50738.1"/>
    <property type="molecule type" value="Genomic_DNA"/>
</dbReference>
<proteinExistence type="predicted"/>
<dbReference type="Proteomes" id="UP000242715">
    <property type="component" value="Unassembled WGS sequence"/>
</dbReference>
<keyword evidence="2" id="KW-1185">Reference proteome</keyword>
<sequence length="91" mass="10274">MIHKSTDTIEGKCIVHSIKSYMMVDVVEMNSNNNSIKIESTNDGIEVKATKEILITYVIKLRVALDNVNNALPFNCISALNIKMIREKILH</sequence>
<protein>
    <submittedName>
        <fullName evidence="1">Uncharacterized protein</fullName>
    </submittedName>
</protein>
<accession>A0A2Z6P2R7</accession>
<evidence type="ECO:0000313" key="1">
    <source>
        <dbReference type="EMBL" id="GAU50738.1"/>
    </source>
</evidence>